<dbReference type="PANTHER" id="PTHR42852:SF13">
    <property type="entry name" value="PROTEIN DIPZ"/>
    <property type="match status" value="1"/>
</dbReference>
<dbReference type="AlphaFoldDB" id="A0A3B0XC61"/>
<dbReference type="GO" id="GO:0016209">
    <property type="term" value="F:antioxidant activity"/>
    <property type="evidence" value="ECO:0007669"/>
    <property type="project" value="InterPro"/>
</dbReference>
<dbReference type="Pfam" id="PF00578">
    <property type="entry name" value="AhpC-TSA"/>
    <property type="match status" value="1"/>
</dbReference>
<evidence type="ECO:0000259" key="1">
    <source>
        <dbReference type="PROSITE" id="PS51352"/>
    </source>
</evidence>
<dbReference type="SUPFAM" id="SSF52833">
    <property type="entry name" value="Thioredoxin-like"/>
    <property type="match status" value="1"/>
</dbReference>
<organism evidence="2">
    <name type="scientific">hydrothermal vent metagenome</name>
    <dbReference type="NCBI Taxonomy" id="652676"/>
    <lineage>
        <taxon>unclassified sequences</taxon>
        <taxon>metagenomes</taxon>
        <taxon>ecological metagenomes</taxon>
    </lineage>
</organism>
<gene>
    <name evidence="2" type="ORF">MNBD_GAMMA06-1280</name>
</gene>
<dbReference type="InterPro" id="IPR017937">
    <property type="entry name" value="Thioredoxin_CS"/>
</dbReference>
<dbReference type="InterPro" id="IPR050553">
    <property type="entry name" value="Thioredoxin_ResA/DsbE_sf"/>
</dbReference>
<dbReference type="GO" id="GO:0016491">
    <property type="term" value="F:oxidoreductase activity"/>
    <property type="evidence" value="ECO:0007669"/>
    <property type="project" value="InterPro"/>
</dbReference>
<evidence type="ECO:0000313" key="2">
    <source>
        <dbReference type="EMBL" id="VAW54206.1"/>
    </source>
</evidence>
<dbReference type="InterPro" id="IPR013766">
    <property type="entry name" value="Thioredoxin_domain"/>
</dbReference>
<dbReference type="PROSITE" id="PS51352">
    <property type="entry name" value="THIOREDOXIN_2"/>
    <property type="match status" value="1"/>
</dbReference>
<accession>A0A3B0XC61</accession>
<dbReference type="PANTHER" id="PTHR42852">
    <property type="entry name" value="THIOL:DISULFIDE INTERCHANGE PROTEIN DSBE"/>
    <property type="match status" value="1"/>
</dbReference>
<proteinExistence type="predicted"/>
<dbReference type="PROSITE" id="PS00194">
    <property type="entry name" value="THIOREDOXIN_1"/>
    <property type="match status" value="1"/>
</dbReference>
<sequence>MSNTQSKLKLFTIALSFFFIEAAFADNASSEVKVPFGIRNYDIGLAKNFTLNDIDGEKFEFSSTKGHWVFLHFWASWCGPCRKEMPAVQKLADAMKGKNFQIVMINTAEDEDTIFEFLSAINIELNSLMDVDGLVTEVWKPRGLPTTFLINPKGEVKYQAIGGRDWEKPEYVDFINKLIKTTYQ</sequence>
<dbReference type="InterPro" id="IPR036249">
    <property type="entry name" value="Thioredoxin-like_sf"/>
</dbReference>
<reference evidence="2" key="1">
    <citation type="submission" date="2018-06" db="EMBL/GenBank/DDBJ databases">
        <authorList>
            <person name="Zhirakovskaya E."/>
        </authorList>
    </citation>
    <scope>NUCLEOTIDE SEQUENCE</scope>
</reference>
<dbReference type="CDD" id="cd02966">
    <property type="entry name" value="TlpA_like_family"/>
    <property type="match status" value="1"/>
</dbReference>
<protein>
    <recommendedName>
        <fullName evidence="1">Thioredoxin domain-containing protein</fullName>
    </recommendedName>
</protein>
<dbReference type="EMBL" id="UOFD01000073">
    <property type="protein sequence ID" value="VAW54206.1"/>
    <property type="molecule type" value="Genomic_DNA"/>
</dbReference>
<dbReference type="Gene3D" id="3.40.30.10">
    <property type="entry name" value="Glutaredoxin"/>
    <property type="match status" value="1"/>
</dbReference>
<dbReference type="InterPro" id="IPR000866">
    <property type="entry name" value="AhpC/TSA"/>
</dbReference>
<feature type="domain" description="Thioredoxin" evidence="1">
    <location>
        <begin position="40"/>
        <end position="180"/>
    </location>
</feature>
<name>A0A3B0XC61_9ZZZZ</name>